<keyword evidence="6" id="KW-0472">Membrane</keyword>
<reference evidence="9 10" key="1">
    <citation type="submission" date="2019-01" db="EMBL/GenBank/DDBJ databases">
        <title>Sequencing of cultivated peanut Arachis hypogaea provides insights into genome evolution and oil improvement.</title>
        <authorList>
            <person name="Chen X."/>
        </authorList>
    </citation>
    <scope>NUCLEOTIDE SEQUENCE [LARGE SCALE GENOMIC DNA]</scope>
    <source>
        <strain evidence="10">cv. Fuhuasheng</strain>
        <tissue evidence="9">Leaves</tissue>
    </source>
</reference>
<keyword evidence="2" id="KW-0723">Serine/threonine-protein kinase</keyword>
<dbReference type="AlphaFoldDB" id="A0A445AN71"/>
<dbReference type="STRING" id="3818.A0A445AN71"/>
<dbReference type="SUPFAM" id="SSF56112">
    <property type="entry name" value="Protein kinase-like (PK-like)"/>
    <property type="match status" value="1"/>
</dbReference>
<keyword evidence="2" id="KW-0418">Kinase</keyword>
<gene>
    <name evidence="9" type="ORF">Ahy_B01g051908</name>
</gene>
<dbReference type="Pfam" id="PF07714">
    <property type="entry name" value="PK_Tyr_Ser-Thr"/>
    <property type="match status" value="1"/>
</dbReference>
<dbReference type="Gene3D" id="3.30.200.20">
    <property type="entry name" value="Phosphorylase Kinase, domain 1"/>
    <property type="match status" value="1"/>
</dbReference>
<evidence type="ECO:0000256" key="7">
    <source>
        <dbReference type="ARBA" id="ARBA00023180"/>
    </source>
</evidence>
<protein>
    <recommendedName>
        <fullName evidence="8">Serine-threonine/tyrosine-protein kinase catalytic domain-containing protein</fullName>
    </recommendedName>
</protein>
<comment type="caution">
    <text evidence="9">The sequence shown here is derived from an EMBL/GenBank/DDBJ whole genome shotgun (WGS) entry which is preliminary data.</text>
</comment>
<proteinExistence type="predicted"/>
<keyword evidence="5" id="KW-1133">Transmembrane helix</keyword>
<keyword evidence="4" id="KW-0732">Signal</keyword>
<dbReference type="Proteomes" id="UP000289738">
    <property type="component" value="Chromosome B01"/>
</dbReference>
<dbReference type="EMBL" id="SDMP01000011">
    <property type="protein sequence ID" value="RYR27845.1"/>
    <property type="molecule type" value="Genomic_DNA"/>
</dbReference>
<dbReference type="InterPro" id="IPR001245">
    <property type="entry name" value="Ser-Thr/Tyr_kinase_cat_dom"/>
</dbReference>
<evidence type="ECO:0000313" key="10">
    <source>
        <dbReference type="Proteomes" id="UP000289738"/>
    </source>
</evidence>
<evidence type="ECO:0000256" key="4">
    <source>
        <dbReference type="ARBA" id="ARBA00022729"/>
    </source>
</evidence>
<dbReference type="InterPro" id="IPR011009">
    <property type="entry name" value="Kinase-like_dom_sf"/>
</dbReference>
<organism evidence="9 10">
    <name type="scientific">Arachis hypogaea</name>
    <name type="common">Peanut</name>
    <dbReference type="NCBI Taxonomy" id="3818"/>
    <lineage>
        <taxon>Eukaryota</taxon>
        <taxon>Viridiplantae</taxon>
        <taxon>Streptophyta</taxon>
        <taxon>Embryophyta</taxon>
        <taxon>Tracheophyta</taxon>
        <taxon>Spermatophyta</taxon>
        <taxon>Magnoliopsida</taxon>
        <taxon>eudicotyledons</taxon>
        <taxon>Gunneridae</taxon>
        <taxon>Pentapetalae</taxon>
        <taxon>rosids</taxon>
        <taxon>fabids</taxon>
        <taxon>Fabales</taxon>
        <taxon>Fabaceae</taxon>
        <taxon>Papilionoideae</taxon>
        <taxon>50 kb inversion clade</taxon>
        <taxon>dalbergioids sensu lato</taxon>
        <taxon>Dalbergieae</taxon>
        <taxon>Pterocarpus clade</taxon>
        <taxon>Arachis</taxon>
    </lineage>
</organism>
<sequence>MVLQLQRDITQEEYGIIYKASLNDDRQVVVKVLKESKGSVKKIVNKVVIICRTSHVNIIKLSEFCYEKITKHLFINSCLIVLWINSYISRNFSISFLI</sequence>
<evidence type="ECO:0000256" key="1">
    <source>
        <dbReference type="ARBA" id="ARBA00004479"/>
    </source>
</evidence>
<dbReference type="InterPro" id="IPR045874">
    <property type="entry name" value="LRK10/LRL21-25-like"/>
</dbReference>
<evidence type="ECO:0000259" key="8">
    <source>
        <dbReference type="Pfam" id="PF07714"/>
    </source>
</evidence>
<dbReference type="GO" id="GO:0004674">
    <property type="term" value="F:protein serine/threonine kinase activity"/>
    <property type="evidence" value="ECO:0007669"/>
    <property type="project" value="UniProtKB-KW"/>
</dbReference>
<evidence type="ECO:0000256" key="3">
    <source>
        <dbReference type="ARBA" id="ARBA00022692"/>
    </source>
</evidence>
<keyword evidence="3" id="KW-0812">Transmembrane</keyword>
<keyword evidence="7" id="KW-0325">Glycoprotein</keyword>
<dbReference type="PANTHER" id="PTHR27009">
    <property type="entry name" value="RUST RESISTANCE KINASE LR10-RELATED"/>
    <property type="match status" value="1"/>
</dbReference>
<keyword evidence="2" id="KW-0808">Transferase</keyword>
<evidence type="ECO:0000256" key="5">
    <source>
        <dbReference type="ARBA" id="ARBA00022989"/>
    </source>
</evidence>
<keyword evidence="10" id="KW-1185">Reference proteome</keyword>
<dbReference type="GO" id="GO:0016020">
    <property type="term" value="C:membrane"/>
    <property type="evidence" value="ECO:0007669"/>
    <property type="project" value="UniProtKB-SubCell"/>
</dbReference>
<comment type="subcellular location">
    <subcellularLocation>
        <location evidence="1">Membrane</location>
        <topology evidence="1">Single-pass type I membrane protein</topology>
    </subcellularLocation>
</comment>
<evidence type="ECO:0000256" key="2">
    <source>
        <dbReference type="ARBA" id="ARBA00022527"/>
    </source>
</evidence>
<name>A0A445AN71_ARAHY</name>
<feature type="domain" description="Serine-threonine/tyrosine-protein kinase catalytic" evidence="8">
    <location>
        <begin position="3"/>
        <end position="70"/>
    </location>
</feature>
<evidence type="ECO:0000256" key="6">
    <source>
        <dbReference type="ARBA" id="ARBA00023136"/>
    </source>
</evidence>
<evidence type="ECO:0000313" key="9">
    <source>
        <dbReference type="EMBL" id="RYR27845.1"/>
    </source>
</evidence>
<accession>A0A445AN71</accession>